<keyword evidence="7 8" id="KW-0349">Heme</keyword>
<dbReference type="STRING" id="745531.A0A0C3SCM5"/>
<keyword evidence="6 7" id="KW-0408">Iron</keyword>
<dbReference type="InterPro" id="IPR017972">
    <property type="entry name" value="Cyt_P450_CS"/>
</dbReference>
<comment type="cofactor">
    <cofactor evidence="1 7">
        <name>heme</name>
        <dbReference type="ChEBI" id="CHEBI:30413"/>
    </cofactor>
</comment>
<keyword evidence="10" id="KW-1185">Reference proteome</keyword>
<comment type="pathway">
    <text evidence="2">Secondary metabolite biosynthesis.</text>
</comment>
<evidence type="ECO:0000256" key="2">
    <source>
        <dbReference type="ARBA" id="ARBA00005179"/>
    </source>
</evidence>
<comment type="similarity">
    <text evidence="3 8">Belongs to the cytochrome P450 family.</text>
</comment>
<dbReference type="InterPro" id="IPR036396">
    <property type="entry name" value="Cyt_P450_sf"/>
</dbReference>
<evidence type="ECO:0000313" key="10">
    <source>
        <dbReference type="Proteomes" id="UP000053257"/>
    </source>
</evidence>
<evidence type="ECO:0000256" key="8">
    <source>
        <dbReference type="RuleBase" id="RU000461"/>
    </source>
</evidence>
<keyword evidence="5 8" id="KW-0560">Oxidoreductase</keyword>
<evidence type="ECO:0000256" key="5">
    <source>
        <dbReference type="ARBA" id="ARBA00023002"/>
    </source>
</evidence>
<dbReference type="PROSITE" id="PS00086">
    <property type="entry name" value="CYTOCHROME_P450"/>
    <property type="match status" value="1"/>
</dbReference>
<dbReference type="SUPFAM" id="SSF48264">
    <property type="entry name" value="Cytochrome P450"/>
    <property type="match status" value="1"/>
</dbReference>
<dbReference type="OrthoDB" id="1470350at2759"/>
<evidence type="ECO:0000256" key="4">
    <source>
        <dbReference type="ARBA" id="ARBA00022723"/>
    </source>
</evidence>
<evidence type="ECO:0000256" key="1">
    <source>
        <dbReference type="ARBA" id="ARBA00001971"/>
    </source>
</evidence>
<name>A0A0C3SCM5_PHLG1</name>
<dbReference type="PANTHER" id="PTHR24305">
    <property type="entry name" value="CYTOCHROME P450"/>
    <property type="match status" value="1"/>
</dbReference>
<organism evidence="9 10">
    <name type="scientific">Phlebiopsis gigantea (strain 11061_1 CR5-6)</name>
    <name type="common">White-rot fungus</name>
    <name type="synonym">Peniophora gigantea</name>
    <dbReference type="NCBI Taxonomy" id="745531"/>
    <lineage>
        <taxon>Eukaryota</taxon>
        <taxon>Fungi</taxon>
        <taxon>Dikarya</taxon>
        <taxon>Basidiomycota</taxon>
        <taxon>Agaricomycotina</taxon>
        <taxon>Agaricomycetes</taxon>
        <taxon>Polyporales</taxon>
        <taxon>Phanerochaetaceae</taxon>
        <taxon>Phlebiopsis</taxon>
    </lineage>
</organism>
<proteinExistence type="inferred from homology"/>
<protein>
    <submittedName>
        <fullName evidence="9">Uncharacterized protein</fullName>
    </submittedName>
</protein>
<keyword evidence="8" id="KW-0503">Monooxygenase</keyword>
<evidence type="ECO:0000256" key="3">
    <source>
        <dbReference type="ARBA" id="ARBA00010617"/>
    </source>
</evidence>
<dbReference type="PANTHER" id="PTHR24305:SF157">
    <property type="entry name" value="N-ACETYLTRYPTOPHAN 6-HYDROXYLASE IVOC-RELATED"/>
    <property type="match status" value="1"/>
</dbReference>
<dbReference type="InterPro" id="IPR001128">
    <property type="entry name" value="Cyt_P450"/>
</dbReference>
<dbReference type="GO" id="GO:0005506">
    <property type="term" value="F:iron ion binding"/>
    <property type="evidence" value="ECO:0007669"/>
    <property type="project" value="InterPro"/>
</dbReference>
<dbReference type="CDD" id="cd11062">
    <property type="entry name" value="CYP58-like"/>
    <property type="match status" value="1"/>
</dbReference>
<dbReference type="InterPro" id="IPR050121">
    <property type="entry name" value="Cytochrome_P450_monoxygenase"/>
</dbReference>
<dbReference type="GO" id="GO:0004497">
    <property type="term" value="F:monooxygenase activity"/>
    <property type="evidence" value="ECO:0007669"/>
    <property type="project" value="UniProtKB-KW"/>
</dbReference>
<dbReference type="Pfam" id="PF00067">
    <property type="entry name" value="p450"/>
    <property type="match status" value="1"/>
</dbReference>
<dbReference type="EMBL" id="KN840472">
    <property type="protein sequence ID" value="KIP08950.1"/>
    <property type="molecule type" value="Genomic_DNA"/>
</dbReference>
<feature type="binding site" description="axial binding residue" evidence="7">
    <location>
        <position position="455"/>
    </location>
    <ligand>
        <name>heme</name>
        <dbReference type="ChEBI" id="CHEBI:30413"/>
    </ligand>
    <ligandPart>
        <name>Fe</name>
        <dbReference type="ChEBI" id="CHEBI:18248"/>
    </ligandPart>
</feature>
<dbReference type="AlphaFoldDB" id="A0A0C3SCM5"/>
<reference evidence="9 10" key="1">
    <citation type="journal article" date="2014" name="PLoS Genet.">
        <title>Analysis of the Phlebiopsis gigantea genome, transcriptome and secretome provides insight into its pioneer colonization strategies of wood.</title>
        <authorList>
            <person name="Hori C."/>
            <person name="Ishida T."/>
            <person name="Igarashi K."/>
            <person name="Samejima M."/>
            <person name="Suzuki H."/>
            <person name="Master E."/>
            <person name="Ferreira P."/>
            <person name="Ruiz-Duenas F.J."/>
            <person name="Held B."/>
            <person name="Canessa P."/>
            <person name="Larrondo L.F."/>
            <person name="Schmoll M."/>
            <person name="Druzhinina I.S."/>
            <person name="Kubicek C.P."/>
            <person name="Gaskell J.A."/>
            <person name="Kersten P."/>
            <person name="St John F."/>
            <person name="Glasner J."/>
            <person name="Sabat G."/>
            <person name="Splinter BonDurant S."/>
            <person name="Syed K."/>
            <person name="Yadav J."/>
            <person name="Mgbeahuruike A.C."/>
            <person name="Kovalchuk A."/>
            <person name="Asiegbu F.O."/>
            <person name="Lackner G."/>
            <person name="Hoffmeister D."/>
            <person name="Rencoret J."/>
            <person name="Gutierrez A."/>
            <person name="Sun H."/>
            <person name="Lindquist E."/>
            <person name="Barry K."/>
            <person name="Riley R."/>
            <person name="Grigoriev I.V."/>
            <person name="Henrissat B."/>
            <person name="Kues U."/>
            <person name="Berka R.M."/>
            <person name="Martinez A.T."/>
            <person name="Covert S.F."/>
            <person name="Blanchette R.A."/>
            <person name="Cullen D."/>
        </authorList>
    </citation>
    <scope>NUCLEOTIDE SEQUENCE [LARGE SCALE GENOMIC DNA]</scope>
    <source>
        <strain evidence="9 10">11061_1 CR5-6</strain>
    </source>
</reference>
<dbReference type="PRINTS" id="PR00463">
    <property type="entry name" value="EP450I"/>
</dbReference>
<gene>
    <name evidence="9" type="ORF">PHLGIDRAFT_354703</name>
</gene>
<dbReference type="Proteomes" id="UP000053257">
    <property type="component" value="Unassembled WGS sequence"/>
</dbReference>
<dbReference type="HOGENOM" id="CLU_001570_14_4_1"/>
<dbReference type="GO" id="GO:0020037">
    <property type="term" value="F:heme binding"/>
    <property type="evidence" value="ECO:0007669"/>
    <property type="project" value="InterPro"/>
</dbReference>
<evidence type="ECO:0000313" key="9">
    <source>
        <dbReference type="EMBL" id="KIP08950.1"/>
    </source>
</evidence>
<evidence type="ECO:0000256" key="7">
    <source>
        <dbReference type="PIRSR" id="PIRSR602401-1"/>
    </source>
</evidence>
<sequence length="496" mass="56465">MIHFIMHDLSSLIELKTCQLNLWSSILLAALVVEASQVIYNVHFHPLARYPGPKLAAASLWWQIWIEVVTGQSLSLKLVELHGKYGDIVRIGPNELHFARPSAYHEIYHQKSRWSKDMKLYHIFARKLSTLTVPDYATAKKRRDITAPLFSRKNVIEMQHLVQRSIDETCTNIHTHITNGRPLNLLYSFRCCAVDVVFSICFATPLNASSSPGFQSPFVHAMHSAIPVVPLYKHFPIIQKIMTLCPPSIAVYLKPELKGLVHVHEMVMKQVRELKSNPGALTSYPYRTIYHELLSDKDNVPSDMELRDEAFLFVNAGTDSASDALFHGAIRVIHNSDICATLQKELDTAWPRIKDVPRLEELEKLPYLTAIIKESLRFSRGVVQPMTRVVPEGGAQISGKYIPGGTVVGMSNIFVHWNEGIFPDHLMFKPERWMGPEAEALNEWLVSFSKGPRSCLGINLGWCELYLGFANFFRRYDCRLINITPADVTWRDCYLP</sequence>
<accession>A0A0C3SCM5</accession>
<dbReference type="GO" id="GO:0016705">
    <property type="term" value="F:oxidoreductase activity, acting on paired donors, with incorporation or reduction of molecular oxygen"/>
    <property type="evidence" value="ECO:0007669"/>
    <property type="project" value="InterPro"/>
</dbReference>
<dbReference type="InterPro" id="IPR002401">
    <property type="entry name" value="Cyt_P450_E_grp-I"/>
</dbReference>
<dbReference type="Gene3D" id="1.10.630.10">
    <property type="entry name" value="Cytochrome P450"/>
    <property type="match status" value="1"/>
</dbReference>
<evidence type="ECO:0000256" key="6">
    <source>
        <dbReference type="ARBA" id="ARBA00023004"/>
    </source>
</evidence>
<keyword evidence="4 7" id="KW-0479">Metal-binding</keyword>